<feature type="region of interest" description="Disordered" evidence="1">
    <location>
        <begin position="130"/>
        <end position="152"/>
    </location>
</feature>
<dbReference type="EMBL" id="BAAADB010000004">
    <property type="protein sequence ID" value="GAA0501882.1"/>
    <property type="molecule type" value="Genomic_DNA"/>
</dbReference>
<evidence type="ECO:0000256" key="1">
    <source>
        <dbReference type="SAM" id="MobiDB-lite"/>
    </source>
</evidence>
<evidence type="ECO:0000313" key="4">
    <source>
        <dbReference type="Proteomes" id="UP001500191"/>
    </source>
</evidence>
<feature type="domain" description="Phage tail collar" evidence="2">
    <location>
        <begin position="7"/>
        <end position="63"/>
    </location>
</feature>
<protein>
    <submittedName>
        <fullName evidence="3">Tail fiber protein</fullName>
    </submittedName>
</protein>
<evidence type="ECO:0000259" key="2">
    <source>
        <dbReference type="Pfam" id="PF07484"/>
    </source>
</evidence>
<name>A0ABP3LJE5_9DEIO</name>
<dbReference type="CDD" id="cd22641">
    <property type="entry name" value="C24-like"/>
    <property type="match status" value="1"/>
</dbReference>
<gene>
    <name evidence="3" type="ORF">GCM10008937_06800</name>
</gene>
<comment type="caution">
    <text evidence="3">The sequence shown here is derived from an EMBL/GenBank/DDBJ whole genome shotgun (WGS) entry which is preliminary data.</text>
</comment>
<sequence length="171" mass="17710">MGQPFVGEIRLFAGTFAPNGWEFCDGRLLSIAENDVLFTLIGTTYGGDGQQTFALPDLRGRAPVHMGQGPGLSRYTTGQQGGTETVTLTAAQMPSHTHAPAAFSGAATLTSPQNAVLASPTSGELYLDDTPVSALNPGAAQPTGGSQPHENMPPYLTLSFIISLSGIFPSS</sequence>
<dbReference type="InterPro" id="IPR037053">
    <property type="entry name" value="Phage_tail_collar_dom_sf"/>
</dbReference>
<reference evidence="4" key="1">
    <citation type="journal article" date="2019" name="Int. J. Syst. Evol. Microbiol.">
        <title>The Global Catalogue of Microorganisms (GCM) 10K type strain sequencing project: providing services to taxonomists for standard genome sequencing and annotation.</title>
        <authorList>
            <consortium name="The Broad Institute Genomics Platform"/>
            <consortium name="The Broad Institute Genome Sequencing Center for Infectious Disease"/>
            <person name="Wu L."/>
            <person name="Ma J."/>
        </authorList>
    </citation>
    <scope>NUCLEOTIDE SEQUENCE [LARGE SCALE GENOMIC DNA]</scope>
    <source>
        <strain evidence="4">JCM 14368</strain>
    </source>
</reference>
<keyword evidence="4" id="KW-1185">Reference proteome</keyword>
<organism evidence="3 4">
    <name type="scientific">Deinococcus depolymerans</name>
    <dbReference type="NCBI Taxonomy" id="392408"/>
    <lineage>
        <taxon>Bacteria</taxon>
        <taxon>Thermotogati</taxon>
        <taxon>Deinococcota</taxon>
        <taxon>Deinococci</taxon>
        <taxon>Deinococcales</taxon>
        <taxon>Deinococcaceae</taxon>
        <taxon>Deinococcus</taxon>
    </lineage>
</organism>
<dbReference type="Pfam" id="PF07484">
    <property type="entry name" value="Collar"/>
    <property type="match status" value="1"/>
</dbReference>
<dbReference type="Proteomes" id="UP001500191">
    <property type="component" value="Unassembled WGS sequence"/>
</dbReference>
<dbReference type="SUPFAM" id="SSF88874">
    <property type="entry name" value="Receptor-binding domain of short tail fibre protein gp12"/>
    <property type="match status" value="1"/>
</dbReference>
<evidence type="ECO:0000313" key="3">
    <source>
        <dbReference type="EMBL" id="GAA0501882.1"/>
    </source>
</evidence>
<dbReference type="InterPro" id="IPR011083">
    <property type="entry name" value="Phage_tail_collar_dom"/>
</dbReference>
<accession>A0ABP3LJE5</accession>
<dbReference type="RefSeq" id="WP_343756063.1">
    <property type="nucleotide sequence ID" value="NZ_BAAADB010000004.1"/>
</dbReference>
<dbReference type="Gene3D" id="3.90.1340.10">
    <property type="entry name" value="Phage tail collar domain"/>
    <property type="match status" value="1"/>
</dbReference>
<proteinExistence type="predicted"/>